<dbReference type="EMBL" id="MAJZ01000430">
    <property type="protein sequence ID" value="OCH76671.1"/>
    <property type="molecule type" value="Genomic_DNA"/>
</dbReference>
<evidence type="ECO:0000313" key="2">
    <source>
        <dbReference type="EMBL" id="OCH76671.1"/>
    </source>
</evidence>
<dbReference type="GO" id="GO:0015627">
    <property type="term" value="C:type II protein secretion system complex"/>
    <property type="evidence" value="ECO:0007669"/>
    <property type="project" value="InterPro"/>
</dbReference>
<name>A0A1B9QZQ2_9VIBR</name>
<evidence type="ECO:0000259" key="1">
    <source>
        <dbReference type="Pfam" id="PF16537"/>
    </source>
</evidence>
<sequence>MSEILKALKISEQNHQRYEALPSHKQSASSASPPRVSRLMVVTSFILPVALTATWLGYSAYHNQNLKSSSEVQVIPDIIEVESGYTVLPNLPIKTLKTTYRSEEKISAVETIQTFPRGEEGANAETSNTRIVGHATHEEKAEETDALALERLSELDLSQFSPEIAFRVQSMLSNEKGGSPSTEAFNANTQDTSSQDLSISSVKLVQSGADFQGLLPAMNFQTHVYSSKVDKRWVKINGSEFVEGDKINDLVTLVEIKQRYCMINYEGQLIEIPALYDWKG</sequence>
<reference evidence="3" key="1">
    <citation type="submission" date="2016-06" db="EMBL/GenBank/DDBJ databases">
        <authorList>
            <person name="Hehemann J.-H."/>
            <person name="Arevalo P."/>
            <person name="Datta M.S."/>
            <person name="Polz M.F."/>
        </authorList>
    </citation>
    <scope>NUCLEOTIDE SEQUENCE [LARGE SCALE GENOMIC DNA]</scope>
    <source>
        <strain evidence="3">9CSC122</strain>
    </source>
</reference>
<gene>
    <name evidence="2" type="ORF">A6E14_01400</name>
</gene>
<dbReference type="RefSeq" id="WP_065576707.1">
    <property type="nucleotide sequence ID" value="NZ_JBNGCH010000430.1"/>
</dbReference>
<dbReference type="Pfam" id="PF16537">
    <property type="entry name" value="T2SSB"/>
    <property type="match status" value="1"/>
</dbReference>
<organism evidence="2 3">
    <name type="scientific">Vibrio genomosp. F10</name>
    <dbReference type="NCBI Taxonomy" id="723171"/>
    <lineage>
        <taxon>Bacteria</taxon>
        <taxon>Pseudomonadati</taxon>
        <taxon>Pseudomonadota</taxon>
        <taxon>Gammaproteobacteria</taxon>
        <taxon>Vibrionales</taxon>
        <taxon>Vibrionaceae</taxon>
        <taxon>Vibrio</taxon>
    </lineage>
</organism>
<proteinExistence type="predicted"/>
<accession>A0A1B9QZQ2</accession>
<dbReference type="AlphaFoldDB" id="A0A1B9QZQ2"/>
<evidence type="ECO:0000313" key="3">
    <source>
        <dbReference type="Proteomes" id="UP000093173"/>
    </source>
</evidence>
<protein>
    <recommendedName>
        <fullName evidence="1">Type II secretion system protein GspB C-terminal domain-containing protein</fullName>
    </recommendedName>
</protein>
<dbReference type="Proteomes" id="UP000093173">
    <property type="component" value="Unassembled WGS sequence"/>
</dbReference>
<keyword evidence="3" id="KW-1185">Reference proteome</keyword>
<comment type="caution">
    <text evidence="2">The sequence shown here is derived from an EMBL/GenBank/DDBJ whole genome shotgun (WGS) entry which is preliminary data.</text>
</comment>
<feature type="domain" description="Type II secretion system protein GspB C-terminal" evidence="1">
    <location>
        <begin position="215"/>
        <end position="274"/>
    </location>
</feature>
<dbReference type="InterPro" id="IPR032389">
    <property type="entry name" value="GspB_C"/>
</dbReference>